<keyword evidence="1" id="KW-0695">RNA-directed DNA polymerase</keyword>
<dbReference type="GO" id="GO:0003964">
    <property type="term" value="F:RNA-directed DNA polymerase activity"/>
    <property type="evidence" value="ECO:0007669"/>
    <property type="project" value="UniProtKB-KW"/>
</dbReference>
<gene>
    <name evidence="1" type="ORF">EPI10_008622</name>
</gene>
<accession>A0A5B6V5G5</accession>
<keyword evidence="1" id="KW-0808">Transferase</keyword>
<proteinExistence type="predicted"/>
<evidence type="ECO:0000313" key="2">
    <source>
        <dbReference type="Proteomes" id="UP000325315"/>
    </source>
</evidence>
<dbReference type="PANTHER" id="PTHR33710:SF77">
    <property type="entry name" value="DNASE I-LIKE SUPERFAMILY PROTEIN"/>
    <property type="match status" value="1"/>
</dbReference>
<dbReference type="EMBL" id="SMMG02000008">
    <property type="protein sequence ID" value="KAA3464362.1"/>
    <property type="molecule type" value="Genomic_DNA"/>
</dbReference>
<dbReference type="PANTHER" id="PTHR33710">
    <property type="entry name" value="BNAC02G09200D PROTEIN"/>
    <property type="match status" value="1"/>
</dbReference>
<dbReference type="AlphaFoldDB" id="A0A5B6V5G5"/>
<name>A0A5B6V5G5_9ROSI</name>
<dbReference type="OrthoDB" id="1001388at2759"/>
<evidence type="ECO:0000313" key="1">
    <source>
        <dbReference type="EMBL" id="KAA3464362.1"/>
    </source>
</evidence>
<keyword evidence="2" id="KW-1185">Reference proteome</keyword>
<organism evidence="1 2">
    <name type="scientific">Gossypium australe</name>
    <dbReference type="NCBI Taxonomy" id="47621"/>
    <lineage>
        <taxon>Eukaryota</taxon>
        <taxon>Viridiplantae</taxon>
        <taxon>Streptophyta</taxon>
        <taxon>Embryophyta</taxon>
        <taxon>Tracheophyta</taxon>
        <taxon>Spermatophyta</taxon>
        <taxon>Magnoliopsida</taxon>
        <taxon>eudicotyledons</taxon>
        <taxon>Gunneridae</taxon>
        <taxon>Pentapetalae</taxon>
        <taxon>rosids</taxon>
        <taxon>malvids</taxon>
        <taxon>Malvales</taxon>
        <taxon>Malvaceae</taxon>
        <taxon>Malvoideae</taxon>
        <taxon>Gossypium</taxon>
    </lineage>
</organism>
<keyword evidence="1" id="KW-0548">Nucleotidyltransferase</keyword>
<reference evidence="2" key="1">
    <citation type="journal article" date="2019" name="Plant Biotechnol. J.">
        <title>Genome sequencing of the Australian wild diploid species Gossypium australe highlights disease resistance and delayed gland morphogenesis.</title>
        <authorList>
            <person name="Cai Y."/>
            <person name="Cai X."/>
            <person name="Wang Q."/>
            <person name="Wang P."/>
            <person name="Zhang Y."/>
            <person name="Cai C."/>
            <person name="Xu Y."/>
            <person name="Wang K."/>
            <person name="Zhou Z."/>
            <person name="Wang C."/>
            <person name="Geng S."/>
            <person name="Li B."/>
            <person name="Dong Q."/>
            <person name="Hou Y."/>
            <person name="Wang H."/>
            <person name="Ai P."/>
            <person name="Liu Z."/>
            <person name="Yi F."/>
            <person name="Sun M."/>
            <person name="An G."/>
            <person name="Cheng J."/>
            <person name="Zhang Y."/>
            <person name="Shi Q."/>
            <person name="Xie Y."/>
            <person name="Shi X."/>
            <person name="Chang Y."/>
            <person name="Huang F."/>
            <person name="Chen Y."/>
            <person name="Hong S."/>
            <person name="Mi L."/>
            <person name="Sun Q."/>
            <person name="Zhang L."/>
            <person name="Zhou B."/>
            <person name="Peng R."/>
            <person name="Zhang X."/>
            <person name="Liu F."/>
        </authorList>
    </citation>
    <scope>NUCLEOTIDE SEQUENCE [LARGE SCALE GENOMIC DNA]</scope>
    <source>
        <strain evidence="2">cv. PA1801</strain>
    </source>
</reference>
<sequence length="207" mass="24182">MVYASPNPKKRVVVWNQLLSIAPSDNEPWVLRVILMRLSRLMNEVVVLEMGGLLDLGYVSTKFTWGKVNLFQRLVRCIGNKDWINMFPNSLVKHLEQIGSDHRPLLLTIHNRFNRPCNKFRFLAAWQNHFHFKGFLQSVWDSDKDALMNIDVFTRDVKKWNLERAFGCNGPALDGSWKEIEIHKFFLTASHRHCVNRVHALRLDSGE</sequence>
<protein>
    <submittedName>
        <fullName evidence="1">Reverse transcriptase</fullName>
    </submittedName>
</protein>
<comment type="caution">
    <text evidence="1">The sequence shown here is derived from an EMBL/GenBank/DDBJ whole genome shotgun (WGS) entry which is preliminary data.</text>
</comment>
<dbReference type="Proteomes" id="UP000325315">
    <property type="component" value="Unassembled WGS sequence"/>
</dbReference>